<keyword evidence="2" id="KW-1185">Reference proteome</keyword>
<evidence type="ECO:0000313" key="2">
    <source>
        <dbReference type="Proteomes" id="UP000814140"/>
    </source>
</evidence>
<protein>
    <submittedName>
        <fullName evidence="1">Uncharacterized protein</fullName>
    </submittedName>
</protein>
<organism evidence="1 2">
    <name type="scientific">Artomyces pyxidatus</name>
    <dbReference type="NCBI Taxonomy" id="48021"/>
    <lineage>
        <taxon>Eukaryota</taxon>
        <taxon>Fungi</taxon>
        <taxon>Dikarya</taxon>
        <taxon>Basidiomycota</taxon>
        <taxon>Agaricomycotina</taxon>
        <taxon>Agaricomycetes</taxon>
        <taxon>Russulales</taxon>
        <taxon>Auriscalpiaceae</taxon>
        <taxon>Artomyces</taxon>
    </lineage>
</organism>
<sequence>MDSNRSPGESNLNHRLLLTRSLTASNESEIFCQPRRACVVVFGCSLHLPPSSPLLYSRPPAVFKAALARTGRSYAGTPRSVVLRSPSLICIVDGRCIRLSRPPAVHAEPAPTASASFRRTVEQVWVVSQPPRC</sequence>
<dbReference type="Proteomes" id="UP000814140">
    <property type="component" value="Unassembled WGS sequence"/>
</dbReference>
<comment type="caution">
    <text evidence="1">The sequence shown here is derived from an EMBL/GenBank/DDBJ whole genome shotgun (WGS) entry which is preliminary data.</text>
</comment>
<accession>A0ACB8TGJ9</accession>
<evidence type="ECO:0000313" key="1">
    <source>
        <dbReference type="EMBL" id="KAI0067553.1"/>
    </source>
</evidence>
<proteinExistence type="predicted"/>
<name>A0ACB8TGJ9_9AGAM</name>
<gene>
    <name evidence="1" type="ORF">BV25DRAFT_1818919</name>
</gene>
<dbReference type="EMBL" id="MU277189">
    <property type="protein sequence ID" value="KAI0067553.1"/>
    <property type="molecule type" value="Genomic_DNA"/>
</dbReference>
<reference evidence="1" key="2">
    <citation type="journal article" date="2022" name="New Phytol.">
        <title>Evolutionary transition to the ectomycorrhizal habit in the genomes of a hyperdiverse lineage of mushroom-forming fungi.</title>
        <authorList>
            <person name="Looney B."/>
            <person name="Miyauchi S."/>
            <person name="Morin E."/>
            <person name="Drula E."/>
            <person name="Courty P.E."/>
            <person name="Kohler A."/>
            <person name="Kuo A."/>
            <person name="LaButti K."/>
            <person name="Pangilinan J."/>
            <person name="Lipzen A."/>
            <person name="Riley R."/>
            <person name="Andreopoulos W."/>
            <person name="He G."/>
            <person name="Johnson J."/>
            <person name="Nolan M."/>
            <person name="Tritt A."/>
            <person name="Barry K.W."/>
            <person name="Grigoriev I.V."/>
            <person name="Nagy L.G."/>
            <person name="Hibbett D."/>
            <person name="Henrissat B."/>
            <person name="Matheny P.B."/>
            <person name="Labbe J."/>
            <person name="Martin F.M."/>
        </authorList>
    </citation>
    <scope>NUCLEOTIDE SEQUENCE</scope>
    <source>
        <strain evidence="1">HHB10654</strain>
    </source>
</reference>
<reference evidence="1" key="1">
    <citation type="submission" date="2021-03" db="EMBL/GenBank/DDBJ databases">
        <authorList>
            <consortium name="DOE Joint Genome Institute"/>
            <person name="Ahrendt S."/>
            <person name="Looney B.P."/>
            <person name="Miyauchi S."/>
            <person name="Morin E."/>
            <person name="Drula E."/>
            <person name="Courty P.E."/>
            <person name="Chicoki N."/>
            <person name="Fauchery L."/>
            <person name="Kohler A."/>
            <person name="Kuo A."/>
            <person name="Labutti K."/>
            <person name="Pangilinan J."/>
            <person name="Lipzen A."/>
            <person name="Riley R."/>
            <person name="Andreopoulos W."/>
            <person name="He G."/>
            <person name="Johnson J."/>
            <person name="Barry K.W."/>
            <person name="Grigoriev I.V."/>
            <person name="Nagy L."/>
            <person name="Hibbett D."/>
            <person name="Henrissat B."/>
            <person name="Matheny P.B."/>
            <person name="Labbe J."/>
            <person name="Martin F."/>
        </authorList>
    </citation>
    <scope>NUCLEOTIDE SEQUENCE</scope>
    <source>
        <strain evidence="1">HHB10654</strain>
    </source>
</reference>